<evidence type="ECO:0000313" key="3">
    <source>
        <dbReference type="Proteomes" id="UP000503339"/>
    </source>
</evidence>
<name>A0A6M7UNB6_9HYPH</name>
<dbReference type="EMBL" id="CP033361">
    <property type="protein sequence ID" value="QKC78316.1"/>
    <property type="molecule type" value="Genomic_DNA"/>
</dbReference>
<dbReference type="Gene3D" id="3.40.50.2000">
    <property type="entry name" value="Glycogen Phosphorylase B"/>
    <property type="match status" value="2"/>
</dbReference>
<keyword evidence="3" id="KW-1185">Reference proteome</keyword>
<dbReference type="Proteomes" id="UP000503339">
    <property type="component" value="Chromosome"/>
</dbReference>
<gene>
    <name evidence="2" type="ORF">EB233_24790</name>
</gene>
<dbReference type="RefSeq" id="WP_081294317.1">
    <property type="nucleotide sequence ID" value="NZ_CP033361.1"/>
</dbReference>
<organism evidence="2 3">
    <name type="scientific">Mesorhizobium erdmanii</name>
    <dbReference type="NCBI Taxonomy" id="1777866"/>
    <lineage>
        <taxon>Bacteria</taxon>
        <taxon>Pseudomonadati</taxon>
        <taxon>Pseudomonadota</taxon>
        <taxon>Alphaproteobacteria</taxon>
        <taxon>Hyphomicrobiales</taxon>
        <taxon>Phyllobacteriaceae</taxon>
        <taxon>Mesorhizobium</taxon>
    </lineage>
</organism>
<feature type="domain" description="Glycosyltransferase subfamily 4-like N-terminal" evidence="1">
    <location>
        <begin position="21"/>
        <end position="205"/>
    </location>
</feature>
<sequence>MPSKGTVLILSTYPLVEPRHGGEVRLLNIKRAYETSGWDVVPLAVYPDEAYSKPRTGRHDIPFPQNNPYRLFNGRKLPFVTDLASGGFASSEDGALPRVLATIPGRIDVIHVEQPWLWPLAKALREHSQYSSSLLVYGSQNIEAPLKRGILTDSRVADFEDVTEAVDRLERQAAHEADLTVAVTQEEVDVLTSWGLTNVKLLPNGIEPWQADDEAIENWRPRLPAHPWLLYVASAHPPNFTGFAQIFGGSLGCFSPTSKLVVAGSVTEHIYRAMDDTKWSALNLSRLQLLFSLPDQDLAAVKSLSHGFILPIPFGGGSNIKTAEALYSGKYVIGTPSAFRGFESFIDLPEVFVGGNASEFQHAVRHVLACPPSLPLQAGSQRSECRQALRWDACLAPLPAMVEKLMRERFVP</sequence>
<dbReference type="InterPro" id="IPR028098">
    <property type="entry name" value="Glyco_trans_4-like_N"/>
</dbReference>
<evidence type="ECO:0000313" key="2">
    <source>
        <dbReference type="EMBL" id="QKC78316.1"/>
    </source>
</evidence>
<dbReference type="AlphaFoldDB" id="A0A6M7UNB6"/>
<dbReference type="Pfam" id="PF13579">
    <property type="entry name" value="Glyco_trans_4_4"/>
    <property type="match status" value="1"/>
</dbReference>
<evidence type="ECO:0000259" key="1">
    <source>
        <dbReference type="Pfam" id="PF13579"/>
    </source>
</evidence>
<dbReference type="KEGG" id="merd:EB233_24790"/>
<accession>A0A6M7UNB6</accession>
<protein>
    <recommendedName>
        <fullName evidence="1">Glycosyltransferase subfamily 4-like N-terminal domain-containing protein</fullName>
    </recommendedName>
</protein>
<proteinExistence type="predicted"/>
<dbReference type="SUPFAM" id="SSF53756">
    <property type="entry name" value="UDP-Glycosyltransferase/glycogen phosphorylase"/>
    <property type="match status" value="1"/>
</dbReference>
<dbReference type="GO" id="GO:0016757">
    <property type="term" value="F:glycosyltransferase activity"/>
    <property type="evidence" value="ECO:0007669"/>
    <property type="project" value="UniProtKB-ARBA"/>
</dbReference>
<reference evidence="2 3" key="1">
    <citation type="submission" date="2018-10" db="EMBL/GenBank/DDBJ databases">
        <authorList>
            <person name="Perry B.J."/>
            <person name="Sullivan J.T."/>
            <person name="Murphy R.J.T."/>
            <person name="Ramsay J.P."/>
            <person name="Ronson C.W."/>
        </authorList>
    </citation>
    <scope>NUCLEOTIDE SEQUENCE [LARGE SCALE GENOMIC DNA]</scope>
    <source>
        <strain evidence="2 3">NZP2014</strain>
    </source>
</reference>